<organism evidence="2 3">
    <name type="scientific">Setaria viridis</name>
    <name type="common">Green bristlegrass</name>
    <name type="synonym">Setaria italica subsp. viridis</name>
    <dbReference type="NCBI Taxonomy" id="4556"/>
    <lineage>
        <taxon>Eukaryota</taxon>
        <taxon>Viridiplantae</taxon>
        <taxon>Streptophyta</taxon>
        <taxon>Embryophyta</taxon>
        <taxon>Tracheophyta</taxon>
        <taxon>Spermatophyta</taxon>
        <taxon>Magnoliopsida</taxon>
        <taxon>Liliopsida</taxon>
        <taxon>Poales</taxon>
        <taxon>Poaceae</taxon>
        <taxon>PACMAD clade</taxon>
        <taxon>Panicoideae</taxon>
        <taxon>Panicodae</taxon>
        <taxon>Paniceae</taxon>
        <taxon>Cenchrinae</taxon>
        <taxon>Setaria</taxon>
    </lineage>
</organism>
<feature type="compositionally biased region" description="Gly residues" evidence="1">
    <location>
        <begin position="79"/>
        <end position="103"/>
    </location>
</feature>
<evidence type="ECO:0000256" key="1">
    <source>
        <dbReference type="SAM" id="MobiDB-lite"/>
    </source>
</evidence>
<evidence type="ECO:0000313" key="2">
    <source>
        <dbReference type="EMBL" id="TKW11160.1"/>
    </source>
</evidence>
<dbReference type="Proteomes" id="UP000298652">
    <property type="component" value="Chromosome 6"/>
</dbReference>
<proteinExistence type="predicted"/>
<reference evidence="2" key="1">
    <citation type="submission" date="2019-03" db="EMBL/GenBank/DDBJ databases">
        <title>WGS assembly of Setaria viridis.</title>
        <authorList>
            <person name="Huang P."/>
            <person name="Jenkins J."/>
            <person name="Grimwood J."/>
            <person name="Barry K."/>
            <person name="Healey A."/>
            <person name="Mamidi S."/>
            <person name="Sreedasyam A."/>
            <person name="Shu S."/>
            <person name="Feldman M."/>
            <person name="Wu J."/>
            <person name="Yu Y."/>
            <person name="Chen C."/>
            <person name="Johnson J."/>
            <person name="Rokhsar D."/>
            <person name="Baxter I."/>
            <person name="Schmutz J."/>
            <person name="Brutnell T."/>
            <person name="Kellogg E."/>
        </authorList>
    </citation>
    <scope>NUCLEOTIDE SEQUENCE [LARGE SCALE GENOMIC DNA]</scope>
</reference>
<feature type="region of interest" description="Disordered" evidence="1">
    <location>
        <begin position="1"/>
        <end position="106"/>
    </location>
</feature>
<evidence type="ECO:0000313" key="3">
    <source>
        <dbReference type="Proteomes" id="UP000298652"/>
    </source>
</evidence>
<sequence length="130" mass="13747">MAELSRRRCAPRGVGRGGARRARPWPTSAATSPRPWKKPFFAHNPTADGTHSTRASGGVGVRRRRRGRVAARRAAGVLGAAGIGKGGSGRRAGSGGGQRGGWPGRAVSWCRSGREWRRELPAGWERQAGG</sequence>
<name>A0A4U6U657_SETVI</name>
<feature type="compositionally biased region" description="Basic residues" evidence="1">
    <location>
        <begin position="61"/>
        <end position="71"/>
    </location>
</feature>
<gene>
    <name evidence="2" type="ORF">SEVIR_6G215700v2</name>
</gene>
<dbReference type="Gramene" id="TKW11160">
    <property type="protein sequence ID" value="TKW11160"/>
    <property type="gene ID" value="SEVIR_6G215700v2"/>
</dbReference>
<keyword evidence="3" id="KW-1185">Reference proteome</keyword>
<dbReference type="EMBL" id="CM016557">
    <property type="protein sequence ID" value="TKW11160.1"/>
    <property type="molecule type" value="Genomic_DNA"/>
</dbReference>
<dbReference type="AlphaFoldDB" id="A0A4U6U657"/>
<protein>
    <submittedName>
        <fullName evidence="2">Uncharacterized protein</fullName>
    </submittedName>
</protein>
<accession>A0A4U6U657</accession>